<dbReference type="Gene3D" id="2.60.120.260">
    <property type="entry name" value="Galactose-binding domain-like"/>
    <property type="match status" value="1"/>
</dbReference>
<protein>
    <recommendedName>
        <fullName evidence="8">Fibronectin type-III domain-containing protein</fullName>
    </recommendedName>
</protein>
<organism>
    <name type="scientific">Branchiostoma floridae</name>
    <name type="common">Florida lancelet</name>
    <name type="synonym">Amphioxus</name>
    <dbReference type="NCBI Taxonomy" id="7739"/>
    <lineage>
        <taxon>Eukaryota</taxon>
        <taxon>Metazoa</taxon>
        <taxon>Chordata</taxon>
        <taxon>Cephalochordata</taxon>
        <taxon>Leptocardii</taxon>
        <taxon>Amphioxiformes</taxon>
        <taxon>Branchiostomatidae</taxon>
        <taxon>Branchiostoma</taxon>
    </lineage>
</organism>
<evidence type="ECO:0000256" key="7">
    <source>
        <dbReference type="ARBA" id="ARBA00023157"/>
    </source>
</evidence>
<keyword evidence="5" id="KW-0430">Lectin</keyword>
<evidence type="ECO:0000313" key="9">
    <source>
        <dbReference type="EMBL" id="EEN59458.1"/>
    </source>
</evidence>
<dbReference type="GO" id="GO:0042806">
    <property type="term" value="F:fucose binding"/>
    <property type="evidence" value="ECO:0007669"/>
    <property type="project" value="UniProtKB-ARBA"/>
</dbReference>
<dbReference type="InParanoid" id="C3YK01"/>
<dbReference type="FunFam" id="2.60.120.260:FF:000105">
    <property type="entry name" value="Sushi, von Willebrand factor type A, EGF and pentraxin domain-containing protein 1"/>
    <property type="match status" value="1"/>
</dbReference>
<proteinExistence type="inferred from homology"/>
<evidence type="ECO:0000256" key="2">
    <source>
        <dbReference type="ARBA" id="ARBA00010147"/>
    </source>
</evidence>
<dbReference type="EMBL" id="GG666520">
    <property type="protein sequence ID" value="EEN59458.1"/>
    <property type="molecule type" value="Genomic_DNA"/>
</dbReference>
<dbReference type="SUPFAM" id="SSF49899">
    <property type="entry name" value="Concanavalin A-like lectins/glucanases"/>
    <property type="match status" value="1"/>
</dbReference>
<dbReference type="STRING" id="7739.C3YK01"/>
<dbReference type="InterPro" id="IPR008979">
    <property type="entry name" value="Galactose-bd-like_sf"/>
</dbReference>
<comment type="similarity">
    <text evidence="2">Belongs to the fucolectin family.</text>
</comment>
<dbReference type="Pfam" id="PF00041">
    <property type="entry name" value="fn3"/>
    <property type="match status" value="1"/>
</dbReference>
<dbReference type="eggNOG" id="KOG0791">
    <property type="taxonomic scope" value="Eukaryota"/>
</dbReference>
<accession>C3YK01</accession>
<evidence type="ECO:0000256" key="5">
    <source>
        <dbReference type="ARBA" id="ARBA00022734"/>
    </source>
</evidence>
<dbReference type="Gene3D" id="2.60.120.200">
    <property type="match status" value="1"/>
</dbReference>
<dbReference type="AlphaFoldDB" id="C3YK01"/>
<keyword evidence="6" id="KW-0106">Calcium</keyword>
<dbReference type="Pfam" id="PF13385">
    <property type="entry name" value="Laminin_G_3"/>
    <property type="match status" value="1"/>
</dbReference>
<dbReference type="InterPro" id="IPR013320">
    <property type="entry name" value="ConA-like_dom_sf"/>
</dbReference>
<dbReference type="PROSITE" id="PS50853">
    <property type="entry name" value="FN3"/>
    <property type="match status" value="1"/>
</dbReference>
<keyword evidence="4" id="KW-0479">Metal-binding</keyword>
<evidence type="ECO:0000256" key="3">
    <source>
        <dbReference type="ARBA" id="ARBA00011233"/>
    </source>
</evidence>
<feature type="domain" description="Fibronectin type-III" evidence="8">
    <location>
        <begin position="305"/>
        <end position="397"/>
    </location>
</feature>
<dbReference type="Pfam" id="PF22633">
    <property type="entry name" value="F5_F8_type_C_2"/>
    <property type="match status" value="1"/>
</dbReference>
<dbReference type="GO" id="GO:0046872">
    <property type="term" value="F:metal ion binding"/>
    <property type="evidence" value="ECO:0007669"/>
    <property type="project" value="UniProtKB-KW"/>
</dbReference>
<comment type="function">
    <text evidence="1">Acts as a defensive agent. Recognizes blood group fucosylated oligosaccharides including A, B, H and Lewis B-type antigens. Does not recognize Lewis A antigen and has low affinity for monovalent haptens.</text>
</comment>
<comment type="subunit">
    <text evidence="3">Homotrimer.</text>
</comment>
<evidence type="ECO:0000256" key="1">
    <source>
        <dbReference type="ARBA" id="ARBA00002219"/>
    </source>
</evidence>
<dbReference type="PANTHER" id="PTHR45713:SF6">
    <property type="entry name" value="F5_8 TYPE C DOMAIN-CONTAINING PROTEIN"/>
    <property type="match status" value="1"/>
</dbReference>
<dbReference type="InterPro" id="IPR013783">
    <property type="entry name" value="Ig-like_fold"/>
</dbReference>
<reference evidence="9" key="1">
    <citation type="journal article" date="2008" name="Nature">
        <title>The amphioxus genome and the evolution of the chordate karyotype.</title>
        <authorList>
            <consortium name="US DOE Joint Genome Institute (JGI-PGF)"/>
            <person name="Putnam N.H."/>
            <person name="Butts T."/>
            <person name="Ferrier D.E.K."/>
            <person name="Furlong R.F."/>
            <person name="Hellsten U."/>
            <person name="Kawashima T."/>
            <person name="Robinson-Rechavi M."/>
            <person name="Shoguchi E."/>
            <person name="Terry A."/>
            <person name="Yu J.-K."/>
            <person name="Benito-Gutierrez E.L."/>
            <person name="Dubchak I."/>
            <person name="Garcia-Fernandez J."/>
            <person name="Gibson-Brown J.J."/>
            <person name="Grigoriev I.V."/>
            <person name="Horton A.C."/>
            <person name="de Jong P.J."/>
            <person name="Jurka J."/>
            <person name="Kapitonov V.V."/>
            <person name="Kohara Y."/>
            <person name="Kuroki Y."/>
            <person name="Lindquist E."/>
            <person name="Lucas S."/>
            <person name="Osoegawa K."/>
            <person name="Pennacchio L.A."/>
            <person name="Salamov A.A."/>
            <person name="Satou Y."/>
            <person name="Sauka-Spengler T."/>
            <person name="Schmutz J."/>
            <person name="Shin-I T."/>
            <person name="Toyoda A."/>
            <person name="Bronner-Fraser M."/>
            <person name="Fujiyama A."/>
            <person name="Holland L.Z."/>
            <person name="Holland P.W.H."/>
            <person name="Satoh N."/>
            <person name="Rokhsar D.S."/>
        </authorList>
    </citation>
    <scope>NUCLEOTIDE SEQUENCE [LARGE SCALE GENOMIC DNA]</scope>
    <source>
        <strain evidence="9">S238N-H82</strain>
        <tissue evidence="9">Testes</tissue>
    </source>
</reference>
<dbReference type="CDD" id="cd00063">
    <property type="entry name" value="FN3"/>
    <property type="match status" value="1"/>
</dbReference>
<name>C3YK01_BRAFL</name>
<dbReference type="SUPFAM" id="SSF49785">
    <property type="entry name" value="Galactose-binding domain-like"/>
    <property type="match status" value="1"/>
</dbReference>
<dbReference type="InterPro" id="IPR051941">
    <property type="entry name" value="BG_Antigen-Binding_Lectin"/>
</dbReference>
<evidence type="ECO:0000259" key="8">
    <source>
        <dbReference type="PROSITE" id="PS50853"/>
    </source>
</evidence>
<dbReference type="SUPFAM" id="SSF49265">
    <property type="entry name" value="Fibronectin type III"/>
    <property type="match status" value="3"/>
</dbReference>
<dbReference type="GO" id="GO:0001868">
    <property type="term" value="P:regulation of complement activation, lectin pathway"/>
    <property type="evidence" value="ECO:0007669"/>
    <property type="project" value="UniProtKB-ARBA"/>
</dbReference>
<dbReference type="PANTHER" id="PTHR45713">
    <property type="entry name" value="FTP DOMAIN-CONTAINING PROTEIN"/>
    <property type="match status" value="1"/>
</dbReference>
<dbReference type="Gene3D" id="2.60.40.10">
    <property type="entry name" value="Immunoglobulins"/>
    <property type="match status" value="1"/>
</dbReference>
<dbReference type="InterPro" id="IPR036116">
    <property type="entry name" value="FN3_sf"/>
</dbReference>
<dbReference type="InterPro" id="IPR006585">
    <property type="entry name" value="FTP1"/>
</dbReference>
<evidence type="ECO:0000256" key="4">
    <source>
        <dbReference type="ARBA" id="ARBA00022723"/>
    </source>
</evidence>
<sequence>MENSVTITWGHACCNVEKYYIKLPNGELDNVTDTNIAEGKTAFQSSTNYVFAANRAVDGIVSTGMSAGSCAHTLEESDPSWWVDLGQSYTVDRIVIVNRQDCCWGRINPFHIHIGESDQVSTNPKCGGDHVVTQNQVFVTIQCPAMQGRYVGIRLPGSLRQLHVCEVQVFSGPGLSYVMGGLVPGTEYTAVLYSSVNISGEIVLSTGLNITVATLPTPPFNLSLVSTSDTITVTWELTGVRNSTSVEIALTTSAKVYNSTVVLEPDAVSAQFKGLKPGRIHSVLVTTWSRRKVYHATAHARISTAPGKPEGLQILSQNRSLHVTWAAPSGKVAIYGLTLATVADGTEETSTNTTLTSFTFQNLVPGRLYNITVFSVSHFLLSEAVSATGRVVPAAPPSVSSGGETSSRITVRWTASEGVVDTYNITLVPVKSGCGENVTISVGQNRVSNLCLLQISPSRIEMRIQSRWSGSILHLAMFTITKSNTSRVTVYQSHIDEVMLNNESHWWTHLTFVYSKGTTEAWYVNGVPITGAPDDQEAFSSTSLFFGGVEDIDMEKPAEVAFDDFVLYERPLTDTDILDKFYFVRHHFLLPQVSRDSSEITHPCQPRGNVTYITGPAGDGIRLNQSDWLDCGDKKWSCVGSMVYCIRGFTVSFWLLFDAFDDCTQRTIITNIDLSSLETTRGFDLTYLPGTAESSCVILSVSNVVFIEKALNHEELGAFDHYIDCSSRTNLRDVNADFSVAFTLAFWIRFTSPLRGVYLDSGAVSNVSCGIALQECNVFLSKCQRITFVI</sequence>
<gene>
    <name evidence="9" type="ORF">BRAFLDRAFT_80421</name>
</gene>
<dbReference type="GO" id="GO:0010185">
    <property type="term" value="P:regulation of cellular defense response"/>
    <property type="evidence" value="ECO:0007669"/>
    <property type="project" value="UniProtKB-ARBA"/>
</dbReference>
<dbReference type="SMART" id="SM00060">
    <property type="entry name" value="FN3"/>
    <property type="match status" value="3"/>
</dbReference>
<dbReference type="InterPro" id="IPR003961">
    <property type="entry name" value="FN3_dom"/>
</dbReference>
<dbReference type="SMART" id="SM00607">
    <property type="entry name" value="FTP"/>
    <property type="match status" value="1"/>
</dbReference>
<keyword evidence="7" id="KW-1015">Disulfide bond</keyword>
<evidence type="ECO:0000256" key="6">
    <source>
        <dbReference type="ARBA" id="ARBA00022837"/>
    </source>
</evidence>